<dbReference type="OrthoDB" id="9767239at2"/>
<sequence>MLGRLAALICAGLLLAGCTLWPDDKPPSGFVNGTSVHHISVGGLDRTYRLHKPAQVSEPAPLVIVMHGYSGSARQVERAYQWDGLADSNKFVVAYPDGYGQAWNVDAQNCCGKPATEGVDDVAFITAVVADIGKNVAIDPRKVYAAGMSNGGIMSYTLACATGIFAAIGPVASIQLSACPSPRPASVVHIHGTADRLIPYGGGRGFSVISGPPVPQVNEFWRHVDQCGAPTATRNGAVTTSTAGCAQGRGVVLVTIDGGGHVWPPFASSMLWQFFAAHAR</sequence>
<dbReference type="PANTHER" id="PTHR43037">
    <property type="entry name" value="UNNAMED PRODUCT-RELATED"/>
    <property type="match status" value="1"/>
</dbReference>
<dbReference type="AlphaFoldDB" id="A0A1X1TA19"/>
<dbReference type="InterPro" id="IPR010126">
    <property type="entry name" value="Esterase_phb"/>
</dbReference>
<evidence type="ECO:0000313" key="3">
    <source>
        <dbReference type="EMBL" id="BBZ37499.1"/>
    </source>
</evidence>
<protein>
    <submittedName>
        <fullName evidence="3">Uncharacterized protein</fullName>
    </submittedName>
</protein>
<dbReference type="SUPFAM" id="SSF53474">
    <property type="entry name" value="alpha/beta-Hydrolases"/>
    <property type="match status" value="1"/>
</dbReference>
<gene>
    <name evidence="3" type="primary">lpqP_1</name>
    <name evidence="3" type="ORF">MCNS_05620</name>
</gene>
<evidence type="ECO:0000256" key="1">
    <source>
        <dbReference type="ARBA" id="ARBA00022729"/>
    </source>
</evidence>
<proteinExistence type="predicted"/>
<dbReference type="PROSITE" id="PS51257">
    <property type="entry name" value="PROKAR_LIPOPROTEIN"/>
    <property type="match status" value="1"/>
</dbReference>
<reference evidence="3 4" key="1">
    <citation type="journal article" date="2019" name="Emerg. Microbes Infect.">
        <title>Comprehensive subspecies identification of 175 nontuberculous mycobacteria species based on 7547 genomic profiles.</title>
        <authorList>
            <person name="Matsumoto Y."/>
            <person name="Kinjo T."/>
            <person name="Motooka D."/>
            <person name="Nabeya D."/>
            <person name="Jung N."/>
            <person name="Uechi K."/>
            <person name="Horii T."/>
            <person name="Iida T."/>
            <person name="Fujita J."/>
            <person name="Nakamura S."/>
        </authorList>
    </citation>
    <scope>NUCLEOTIDE SEQUENCE [LARGE SCALE GENOMIC DNA]</scope>
    <source>
        <strain evidence="3 4">JCM 14738</strain>
    </source>
</reference>
<evidence type="ECO:0000256" key="2">
    <source>
        <dbReference type="ARBA" id="ARBA00022801"/>
    </source>
</evidence>
<dbReference type="PANTHER" id="PTHR43037:SF1">
    <property type="entry name" value="BLL1128 PROTEIN"/>
    <property type="match status" value="1"/>
</dbReference>
<keyword evidence="4" id="KW-1185">Reference proteome</keyword>
<dbReference type="InterPro" id="IPR050955">
    <property type="entry name" value="Plant_Biomass_Hydrol_Est"/>
</dbReference>
<dbReference type="Pfam" id="PF10503">
    <property type="entry name" value="Esterase_PHB"/>
    <property type="match status" value="1"/>
</dbReference>
<accession>A0A1X1TA19</accession>
<dbReference type="RefSeq" id="WP_085233415.1">
    <property type="nucleotide sequence ID" value="NZ_AP022613.1"/>
</dbReference>
<organism evidence="3 4">
    <name type="scientific">Mycobacterium conspicuum</name>
    <dbReference type="NCBI Taxonomy" id="44010"/>
    <lineage>
        <taxon>Bacteria</taxon>
        <taxon>Bacillati</taxon>
        <taxon>Actinomycetota</taxon>
        <taxon>Actinomycetes</taxon>
        <taxon>Mycobacteriales</taxon>
        <taxon>Mycobacteriaceae</taxon>
        <taxon>Mycobacterium</taxon>
    </lineage>
</organism>
<evidence type="ECO:0000313" key="4">
    <source>
        <dbReference type="Proteomes" id="UP000467385"/>
    </source>
</evidence>
<dbReference type="Gene3D" id="3.40.50.1820">
    <property type="entry name" value="alpha/beta hydrolase"/>
    <property type="match status" value="1"/>
</dbReference>
<keyword evidence="1" id="KW-0732">Signal</keyword>
<name>A0A1X1TA19_9MYCO</name>
<dbReference type="Proteomes" id="UP000467385">
    <property type="component" value="Chromosome"/>
</dbReference>
<dbReference type="GO" id="GO:0005576">
    <property type="term" value="C:extracellular region"/>
    <property type="evidence" value="ECO:0007669"/>
    <property type="project" value="InterPro"/>
</dbReference>
<dbReference type="EMBL" id="AP022613">
    <property type="protein sequence ID" value="BBZ37499.1"/>
    <property type="molecule type" value="Genomic_DNA"/>
</dbReference>
<keyword evidence="2" id="KW-0378">Hydrolase</keyword>
<dbReference type="InterPro" id="IPR029058">
    <property type="entry name" value="AB_hydrolase_fold"/>
</dbReference>
<dbReference type="GO" id="GO:0016787">
    <property type="term" value="F:hydrolase activity"/>
    <property type="evidence" value="ECO:0007669"/>
    <property type="project" value="UniProtKB-KW"/>
</dbReference>
<dbReference type="STRING" id="44010.AWC00_14540"/>